<dbReference type="HOGENOM" id="CLU_2667613_0_0_9"/>
<evidence type="ECO:0000313" key="2">
    <source>
        <dbReference type="Proteomes" id="UP000029431"/>
    </source>
</evidence>
<dbReference type="Proteomes" id="UP000029431">
    <property type="component" value="Chromosome"/>
</dbReference>
<evidence type="ECO:0000313" key="1">
    <source>
        <dbReference type="EMBL" id="AHD04548.1"/>
    </source>
</evidence>
<protein>
    <submittedName>
        <fullName evidence="1">Uncharacterized protein</fullName>
    </submittedName>
</protein>
<name>V9W318_9BACL</name>
<proteinExistence type="predicted"/>
<reference evidence="1 2" key="1">
    <citation type="journal article" date="2014" name="PLoS ONE">
        <title>How to Kill the Honey Bee Larva: Genomic Potential and Virulence Mechanisms of Paenibacillus larvae.</title>
        <authorList>
            <person name="Djukic M."/>
            <person name="Brzuszkiewicz E."/>
            <person name="Funfhaus A."/>
            <person name="Voss J."/>
            <person name="Gollnow K."/>
            <person name="Poppinga L."/>
            <person name="Liesegang H."/>
            <person name="Garcia-Gonzalez E."/>
            <person name="Genersch E."/>
            <person name="Daniel R."/>
        </authorList>
    </citation>
    <scope>NUCLEOTIDE SEQUENCE [LARGE SCALE GENOMIC DNA]</scope>
    <source>
        <strain evidence="1 2">DSM 25430</strain>
    </source>
</reference>
<dbReference type="AlphaFoldDB" id="V9W318"/>
<dbReference type="KEGG" id="plv:ERIC2_c07090"/>
<dbReference type="EMBL" id="CP003355">
    <property type="protein sequence ID" value="AHD04548.1"/>
    <property type="molecule type" value="Genomic_DNA"/>
</dbReference>
<organism evidence="1 2">
    <name type="scientific">Paenibacillus larvae subsp. larvae DSM 25430</name>
    <dbReference type="NCBI Taxonomy" id="697284"/>
    <lineage>
        <taxon>Bacteria</taxon>
        <taxon>Bacillati</taxon>
        <taxon>Bacillota</taxon>
        <taxon>Bacilli</taxon>
        <taxon>Bacillales</taxon>
        <taxon>Paenibacillaceae</taxon>
        <taxon>Paenibacillus</taxon>
    </lineage>
</organism>
<sequence>MSACLILVRLSAKSYIIPLLNCIWCFNRAIYRNTVRMKLFAAVLYGPIYTAHTDLILLRMSQRLPTKPYNEEMVM</sequence>
<accession>V9W318</accession>
<keyword evidence="2" id="KW-1185">Reference proteome</keyword>
<gene>
    <name evidence="1" type="ORF">ERIC2_c07090</name>
</gene>